<organism evidence="1">
    <name type="scientific">Anguilla anguilla</name>
    <name type="common">European freshwater eel</name>
    <name type="synonym">Muraena anguilla</name>
    <dbReference type="NCBI Taxonomy" id="7936"/>
    <lineage>
        <taxon>Eukaryota</taxon>
        <taxon>Metazoa</taxon>
        <taxon>Chordata</taxon>
        <taxon>Craniata</taxon>
        <taxon>Vertebrata</taxon>
        <taxon>Euteleostomi</taxon>
        <taxon>Actinopterygii</taxon>
        <taxon>Neopterygii</taxon>
        <taxon>Teleostei</taxon>
        <taxon>Anguilliformes</taxon>
        <taxon>Anguillidae</taxon>
        <taxon>Anguilla</taxon>
    </lineage>
</organism>
<dbReference type="EMBL" id="GBXM01058612">
    <property type="protein sequence ID" value="JAH49965.1"/>
    <property type="molecule type" value="Transcribed_RNA"/>
</dbReference>
<reference evidence="1" key="2">
    <citation type="journal article" date="2015" name="Fish Shellfish Immunol.">
        <title>Early steps in the European eel (Anguilla anguilla)-Vibrio vulnificus interaction in the gills: Role of the RtxA13 toxin.</title>
        <authorList>
            <person name="Callol A."/>
            <person name="Pajuelo D."/>
            <person name="Ebbesson L."/>
            <person name="Teles M."/>
            <person name="MacKenzie S."/>
            <person name="Amaro C."/>
        </authorList>
    </citation>
    <scope>NUCLEOTIDE SEQUENCE</scope>
</reference>
<accession>A0A0E9TAN6</accession>
<dbReference type="EMBL" id="GBXM01045826">
    <property type="protein sequence ID" value="JAH62751.1"/>
    <property type="molecule type" value="Transcribed_RNA"/>
</dbReference>
<dbReference type="AlphaFoldDB" id="A0A0E9TAN6"/>
<evidence type="ECO:0000313" key="1">
    <source>
        <dbReference type="EMBL" id="JAH49965.1"/>
    </source>
</evidence>
<protein>
    <submittedName>
        <fullName evidence="1">Uncharacterized protein</fullName>
    </submittedName>
</protein>
<reference evidence="1" key="1">
    <citation type="submission" date="2014-11" db="EMBL/GenBank/DDBJ databases">
        <authorList>
            <person name="Amaro Gonzalez C."/>
        </authorList>
    </citation>
    <scope>NUCLEOTIDE SEQUENCE</scope>
</reference>
<proteinExistence type="predicted"/>
<name>A0A0E9TAN6_ANGAN</name>
<sequence length="37" mass="4046">MEGWGGGGMGAGFRVSQYLHPVTLLHPTTHRAHSERN</sequence>